<reference evidence="2" key="1">
    <citation type="submission" date="2021-03" db="EMBL/GenBank/DDBJ databases">
        <title>Evolutionary innovations through gain and loss of genes in the ectomycorrhizal Boletales.</title>
        <authorList>
            <person name="Wu G."/>
            <person name="Miyauchi S."/>
            <person name="Morin E."/>
            <person name="Yang Z.-L."/>
            <person name="Xu J."/>
            <person name="Martin F.M."/>
        </authorList>
    </citation>
    <scope>NUCLEOTIDE SEQUENCE</scope>
    <source>
        <strain evidence="2">BR01</strain>
    </source>
</reference>
<accession>A0A8I3A8T9</accession>
<sequence>MILYSIPDIRLFWSQDARFLTQFKQAEITTFRSYSKYPACFKDVSFWLPENMDIHDNDFCDLVRDVTGDIVEDVKMVRVF</sequence>
<name>A0A8I3A8T9_9AGAM</name>
<protein>
    <recommendedName>
        <fullName evidence="1">FDX-ACB domain-containing protein</fullName>
    </recommendedName>
</protein>
<evidence type="ECO:0000313" key="2">
    <source>
        <dbReference type="EMBL" id="KAG6376148.1"/>
    </source>
</evidence>
<dbReference type="InterPro" id="IPR005121">
    <property type="entry name" value="Fdx_antiC-bd"/>
</dbReference>
<dbReference type="InterPro" id="IPR045864">
    <property type="entry name" value="aa-tRNA-synth_II/BPL/LPL"/>
</dbReference>
<organism evidence="2 3">
    <name type="scientific">Boletus reticuloceps</name>
    <dbReference type="NCBI Taxonomy" id="495285"/>
    <lineage>
        <taxon>Eukaryota</taxon>
        <taxon>Fungi</taxon>
        <taxon>Dikarya</taxon>
        <taxon>Basidiomycota</taxon>
        <taxon>Agaricomycotina</taxon>
        <taxon>Agaricomycetes</taxon>
        <taxon>Agaricomycetidae</taxon>
        <taxon>Boletales</taxon>
        <taxon>Boletineae</taxon>
        <taxon>Boletaceae</taxon>
        <taxon>Boletoideae</taxon>
        <taxon>Boletus</taxon>
    </lineage>
</organism>
<dbReference type="Proteomes" id="UP000683000">
    <property type="component" value="Unassembled WGS sequence"/>
</dbReference>
<evidence type="ECO:0000259" key="1">
    <source>
        <dbReference type="PROSITE" id="PS51447"/>
    </source>
</evidence>
<keyword evidence="3" id="KW-1185">Reference proteome</keyword>
<comment type="caution">
    <text evidence="2">The sequence shown here is derived from an EMBL/GenBank/DDBJ whole genome shotgun (WGS) entry which is preliminary data.</text>
</comment>
<dbReference type="Gene3D" id="3.30.930.10">
    <property type="entry name" value="Bira Bifunctional Protein, Domain 2"/>
    <property type="match status" value="1"/>
</dbReference>
<gene>
    <name evidence="2" type="ORF">JVT61DRAFT_2122</name>
</gene>
<dbReference type="Gene3D" id="3.30.70.380">
    <property type="entry name" value="Ferrodoxin-fold anticodon-binding domain"/>
    <property type="match status" value="1"/>
</dbReference>
<dbReference type="InterPro" id="IPR036690">
    <property type="entry name" value="Fdx_antiC-bd_sf"/>
</dbReference>
<proteinExistence type="predicted"/>
<dbReference type="OrthoDB" id="4457at2759"/>
<dbReference type="AlphaFoldDB" id="A0A8I3A8T9"/>
<dbReference type="SUPFAM" id="SSF54991">
    <property type="entry name" value="Anticodon-binding domain of PheRS"/>
    <property type="match status" value="1"/>
</dbReference>
<dbReference type="EMBL" id="JAGFBS010000012">
    <property type="protein sequence ID" value="KAG6376148.1"/>
    <property type="molecule type" value="Genomic_DNA"/>
</dbReference>
<evidence type="ECO:0000313" key="3">
    <source>
        <dbReference type="Proteomes" id="UP000683000"/>
    </source>
</evidence>
<feature type="domain" description="FDX-ACB" evidence="1">
    <location>
        <begin position="35"/>
        <end position="80"/>
    </location>
</feature>
<dbReference type="PROSITE" id="PS51447">
    <property type="entry name" value="FDX_ACB"/>
    <property type="match status" value="1"/>
</dbReference>